<dbReference type="Gene3D" id="3.90.550.10">
    <property type="entry name" value="Spore Coat Polysaccharide Biosynthesis Protein SpsA, Chain A"/>
    <property type="match status" value="1"/>
</dbReference>
<dbReference type="InterPro" id="IPR001173">
    <property type="entry name" value="Glyco_trans_2-like"/>
</dbReference>
<gene>
    <name evidence="2" type="ORF">dsat_1288</name>
</gene>
<dbReference type="PANTHER" id="PTHR43685:SF3">
    <property type="entry name" value="SLR2126 PROTEIN"/>
    <property type="match status" value="1"/>
</dbReference>
<dbReference type="EMBL" id="ATHI01000031">
    <property type="protein sequence ID" value="EPR30566.1"/>
    <property type="molecule type" value="Genomic_DNA"/>
</dbReference>
<name>S7T1W2_9BACT</name>
<evidence type="ECO:0000313" key="3">
    <source>
        <dbReference type="Proteomes" id="UP000014975"/>
    </source>
</evidence>
<protein>
    <submittedName>
        <fullName evidence="2">Glycosyl transferase family 2</fullName>
    </submittedName>
</protein>
<dbReference type="CDD" id="cd00761">
    <property type="entry name" value="Glyco_tranf_GTA_type"/>
    <property type="match status" value="1"/>
</dbReference>
<dbReference type="Proteomes" id="UP000014975">
    <property type="component" value="Unassembled WGS sequence"/>
</dbReference>
<dbReference type="InterPro" id="IPR029044">
    <property type="entry name" value="Nucleotide-diphossugar_trans"/>
</dbReference>
<feature type="domain" description="Glycosyltransferase 2-like" evidence="1">
    <location>
        <begin position="8"/>
        <end position="125"/>
    </location>
</feature>
<comment type="caution">
    <text evidence="2">The sequence shown here is derived from an EMBL/GenBank/DDBJ whole genome shotgun (WGS) entry which is preliminary data.</text>
</comment>
<organism evidence="2 3">
    <name type="scientific">Alkalidesulfovibrio alkalitolerans DSM 16529</name>
    <dbReference type="NCBI Taxonomy" id="1121439"/>
    <lineage>
        <taxon>Bacteria</taxon>
        <taxon>Pseudomonadati</taxon>
        <taxon>Thermodesulfobacteriota</taxon>
        <taxon>Desulfovibrionia</taxon>
        <taxon>Desulfovibrionales</taxon>
        <taxon>Desulfovibrionaceae</taxon>
        <taxon>Alkalidesulfovibrio</taxon>
    </lineage>
</organism>
<reference evidence="2 3" key="1">
    <citation type="journal article" date="2013" name="Genome Announc.">
        <title>Draft genome sequences for three mercury-methylating, sulfate-reducing bacteria.</title>
        <authorList>
            <person name="Brown S.D."/>
            <person name="Hurt R.A.Jr."/>
            <person name="Gilmour C.C."/>
            <person name="Elias D.A."/>
        </authorList>
    </citation>
    <scope>NUCLEOTIDE SEQUENCE [LARGE SCALE GENOMIC DNA]</scope>
    <source>
        <strain evidence="2 3">DSM 16529</strain>
    </source>
</reference>
<evidence type="ECO:0000313" key="2">
    <source>
        <dbReference type="EMBL" id="EPR30566.1"/>
    </source>
</evidence>
<sequence length="322" mass="36619">MKGEDFATILICTYGRADSLRRTLETLIPNNVDDACEVLVVDNNSKDHTQDVLKEYAAKYPDLFRHYFEKTQGRGAALNTGIAASRGDVIIFADDDLLLPANWLAEIRRALREHPECSVFGGKVIPVLPDGMGMPEWVHRVDPKNIAEGPLVDHNKGDTVRSYHERGMCTPIGAMTFFRKEVLSRHGLFEETVGTTGRTMPNEDSIWGMRLKKAGEPMLYIPSVYVHHVTDPARLTKEYFRRYFWKSGQVCRYWTADDAESKRRRLLNVPREFYLKLVRAVGSYLAAQARREPPGMRFARELDVIFFASVVSGFLRERGTGS</sequence>
<dbReference type="Pfam" id="PF00535">
    <property type="entry name" value="Glycos_transf_2"/>
    <property type="match status" value="1"/>
</dbReference>
<dbReference type="GO" id="GO:0016740">
    <property type="term" value="F:transferase activity"/>
    <property type="evidence" value="ECO:0007669"/>
    <property type="project" value="UniProtKB-KW"/>
</dbReference>
<keyword evidence="3" id="KW-1185">Reference proteome</keyword>
<proteinExistence type="predicted"/>
<dbReference type="PATRIC" id="fig|1121439.3.peg.2673"/>
<dbReference type="eggNOG" id="COG1216">
    <property type="taxonomic scope" value="Bacteria"/>
</dbReference>
<keyword evidence="2" id="KW-0808">Transferase</keyword>
<dbReference type="OrthoDB" id="5443808at2"/>
<dbReference type="RefSeq" id="WP_020887985.1">
    <property type="nucleotide sequence ID" value="NZ_ATHI01000031.1"/>
</dbReference>
<dbReference type="InterPro" id="IPR050834">
    <property type="entry name" value="Glycosyltransf_2"/>
</dbReference>
<dbReference type="STRING" id="1121439.dsat_1288"/>
<dbReference type="AlphaFoldDB" id="S7T1W2"/>
<dbReference type="SUPFAM" id="SSF53448">
    <property type="entry name" value="Nucleotide-diphospho-sugar transferases"/>
    <property type="match status" value="1"/>
</dbReference>
<accession>S7T1W2</accession>
<dbReference type="PANTHER" id="PTHR43685">
    <property type="entry name" value="GLYCOSYLTRANSFERASE"/>
    <property type="match status" value="1"/>
</dbReference>
<evidence type="ECO:0000259" key="1">
    <source>
        <dbReference type="Pfam" id="PF00535"/>
    </source>
</evidence>